<evidence type="ECO:0000313" key="2">
    <source>
        <dbReference type="EMBL" id="XBV85805.1"/>
    </source>
</evidence>
<protein>
    <submittedName>
        <fullName evidence="2">Uncharacterized protein</fullName>
    </submittedName>
</protein>
<sequence length="68" mass="7246">MSTIQTDLSAGQRTGERKGELKKAGEAEGEGREKPHDFKIEKSGFSRLLMGLGGGGAVSLLKMKNVNI</sequence>
<evidence type="ECO:0000256" key="1">
    <source>
        <dbReference type="SAM" id="MobiDB-lite"/>
    </source>
</evidence>
<feature type="compositionally biased region" description="Polar residues" evidence="1">
    <location>
        <begin position="1"/>
        <end position="12"/>
    </location>
</feature>
<proteinExistence type="predicted"/>
<dbReference type="EMBL" id="CP158299">
    <property type="protein sequence ID" value="XBV85805.1"/>
    <property type="molecule type" value="Genomic_DNA"/>
</dbReference>
<accession>A0AAU7UBQ5</accession>
<dbReference type="KEGG" id="dsc:ABOD76_05735"/>
<dbReference type="AlphaFoldDB" id="A0AAU7UBQ5"/>
<feature type="compositionally biased region" description="Basic and acidic residues" evidence="1">
    <location>
        <begin position="14"/>
        <end position="37"/>
    </location>
</feature>
<feature type="region of interest" description="Disordered" evidence="1">
    <location>
        <begin position="1"/>
        <end position="37"/>
    </location>
</feature>
<gene>
    <name evidence="2" type="ORF">ABOD76_05735</name>
</gene>
<name>A0AAU7UBQ5_9DEIO</name>
<dbReference type="RefSeq" id="WP_350243847.1">
    <property type="nucleotide sequence ID" value="NZ_CP158299.1"/>
</dbReference>
<organism evidence="2">
    <name type="scientific">Deinococcus sonorensis KR-87</name>
    <dbReference type="NCBI Taxonomy" id="694439"/>
    <lineage>
        <taxon>Bacteria</taxon>
        <taxon>Thermotogati</taxon>
        <taxon>Deinococcota</taxon>
        <taxon>Deinococci</taxon>
        <taxon>Deinococcales</taxon>
        <taxon>Deinococcaceae</taxon>
        <taxon>Deinococcus</taxon>
    </lineage>
</organism>
<reference evidence="2" key="1">
    <citation type="submission" date="2024-06" db="EMBL/GenBank/DDBJ databases">
        <title>Draft Genome Sequence of Deinococcus sonorensis Type Strain KR-87, a Biofilm Producing Representative of the Genus Deinococcus.</title>
        <authorList>
            <person name="Boren L.S."/>
            <person name="Grosso R.A."/>
            <person name="Hugenberg-Cox A.N."/>
            <person name="Hill J.T.E."/>
            <person name="Albert C.M."/>
            <person name="Tuohy J.M."/>
        </authorList>
    </citation>
    <scope>NUCLEOTIDE SEQUENCE</scope>
    <source>
        <strain evidence="2">KR-87</strain>
    </source>
</reference>